<feature type="transmembrane region" description="Helical" evidence="5">
    <location>
        <begin position="275"/>
        <end position="296"/>
    </location>
</feature>
<dbReference type="Pfam" id="PF04138">
    <property type="entry name" value="GtrA_DPMS_TM"/>
    <property type="match status" value="1"/>
</dbReference>
<evidence type="ECO:0000259" key="6">
    <source>
        <dbReference type="Pfam" id="PF00535"/>
    </source>
</evidence>
<proteinExistence type="predicted"/>
<dbReference type="Pfam" id="PF00535">
    <property type="entry name" value="Glycos_transf_2"/>
    <property type="match status" value="1"/>
</dbReference>
<feature type="domain" description="GtrA/DPMS transmembrane" evidence="7">
    <location>
        <begin position="231"/>
        <end position="370"/>
    </location>
</feature>
<comment type="subcellular location">
    <subcellularLocation>
        <location evidence="1">Membrane</location>
        <topology evidence="1">Multi-pass membrane protein</topology>
    </subcellularLocation>
</comment>
<name>A0A9D2HBV5_9FIRM</name>
<reference evidence="8" key="2">
    <citation type="submission" date="2021-04" db="EMBL/GenBank/DDBJ databases">
        <authorList>
            <person name="Gilroy R."/>
        </authorList>
    </citation>
    <scope>NUCLEOTIDE SEQUENCE</scope>
    <source>
        <strain evidence="8">ChiSjej2B20-11307</strain>
    </source>
</reference>
<dbReference type="GO" id="GO:0016020">
    <property type="term" value="C:membrane"/>
    <property type="evidence" value="ECO:0007669"/>
    <property type="project" value="UniProtKB-SubCell"/>
</dbReference>
<evidence type="ECO:0000259" key="7">
    <source>
        <dbReference type="Pfam" id="PF04138"/>
    </source>
</evidence>
<dbReference type="InterPro" id="IPR029044">
    <property type="entry name" value="Nucleotide-diphossugar_trans"/>
</dbReference>
<dbReference type="GO" id="GO:0000271">
    <property type="term" value="P:polysaccharide biosynthetic process"/>
    <property type="evidence" value="ECO:0007669"/>
    <property type="project" value="InterPro"/>
</dbReference>
<dbReference type="PANTHER" id="PTHR10859:SF114">
    <property type="entry name" value="DOLICHOL-PHOSPHATE MANNOSYLTRANSFERASE"/>
    <property type="match status" value="1"/>
</dbReference>
<gene>
    <name evidence="8" type="ORF">H9798_08885</name>
</gene>
<keyword evidence="2 5" id="KW-0812">Transmembrane</keyword>
<keyword evidence="3 5" id="KW-1133">Transmembrane helix</keyword>
<protein>
    <submittedName>
        <fullName evidence="8">Bifunctional glycosyltransferase family 2/GtrA family protein</fullName>
    </submittedName>
</protein>
<dbReference type="Proteomes" id="UP000824223">
    <property type="component" value="Unassembled WGS sequence"/>
</dbReference>
<dbReference type="Gene3D" id="3.90.550.10">
    <property type="entry name" value="Spore Coat Polysaccharide Biosynthesis Protein SpsA, Chain A"/>
    <property type="match status" value="1"/>
</dbReference>
<dbReference type="EMBL" id="DXAK01000045">
    <property type="protein sequence ID" value="HJA07236.1"/>
    <property type="molecule type" value="Genomic_DNA"/>
</dbReference>
<dbReference type="CDD" id="cd04179">
    <property type="entry name" value="DPM_DPG-synthase_like"/>
    <property type="match status" value="1"/>
</dbReference>
<organism evidence="8 9">
    <name type="scientific">Candidatus Mediterraneibacter pullicola</name>
    <dbReference type="NCBI Taxonomy" id="2838682"/>
    <lineage>
        <taxon>Bacteria</taxon>
        <taxon>Bacillati</taxon>
        <taxon>Bacillota</taxon>
        <taxon>Clostridia</taxon>
        <taxon>Lachnospirales</taxon>
        <taxon>Lachnospiraceae</taxon>
        <taxon>Mediterraneibacter</taxon>
    </lineage>
</organism>
<evidence type="ECO:0000313" key="8">
    <source>
        <dbReference type="EMBL" id="HJA07236.1"/>
    </source>
</evidence>
<reference evidence="8" key="1">
    <citation type="journal article" date="2021" name="PeerJ">
        <title>Extensive microbial diversity within the chicken gut microbiome revealed by metagenomics and culture.</title>
        <authorList>
            <person name="Gilroy R."/>
            <person name="Ravi A."/>
            <person name="Getino M."/>
            <person name="Pursley I."/>
            <person name="Horton D.L."/>
            <person name="Alikhan N.F."/>
            <person name="Baker D."/>
            <person name="Gharbi K."/>
            <person name="Hall N."/>
            <person name="Watson M."/>
            <person name="Adriaenssens E.M."/>
            <person name="Foster-Nyarko E."/>
            <person name="Jarju S."/>
            <person name="Secka A."/>
            <person name="Antonio M."/>
            <person name="Oren A."/>
            <person name="Chaudhuri R.R."/>
            <person name="La Ragione R."/>
            <person name="Hildebrand F."/>
            <person name="Pallen M.J."/>
        </authorList>
    </citation>
    <scope>NUCLEOTIDE SEQUENCE</scope>
    <source>
        <strain evidence="8">ChiSjej2B20-11307</strain>
    </source>
</reference>
<dbReference type="SUPFAM" id="SSF53448">
    <property type="entry name" value="Nucleotide-diphospho-sugar transferases"/>
    <property type="match status" value="1"/>
</dbReference>
<evidence type="ECO:0000256" key="3">
    <source>
        <dbReference type="ARBA" id="ARBA00022989"/>
    </source>
</evidence>
<evidence type="ECO:0000256" key="5">
    <source>
        <dbReference type="SAM" id="Phobius"/>
    </source>
</evidence>
<feature type="transmembrane region" description="Helical" evidence="5">
    <location>
        <begin position="317"/>
        <end position="341"/>
    </location>
</feature>
<evidence type="ECO:0000256" key="2">
    <source>
        <dbReference type="ARBA" id="ARBA00022692"/>
    </source>
</evidence>
<feature type="transmembrane region" description="Helical" evidence="5">
    <location>
        <begin position="232"/>
        <end position="250"/>
    </location>
</feature>
<feature type="domain" description="Glycosyltransferase 2-like" evidence="6">
    <location>
        <begin position="6"/>
        <end position="138"/>
    </location>
</feature>
<dbReference type="InterPro" id="IPR007267">
    <property type="entry name" value="GtrA_DPMS_TM"/>
</dbReference>
<keyword evidence="4 5" id="KW-0472">Membrane</keyword>
<evidence type="ECO:0000256" key="1">
    <source>
        <dbReference type="ARBA" id="ARBA00004141"/>
    </source>
</evidence>
<comment type="caution">
    <text evidence="8">The sequence shown here is derived from an EMBL/GenBank/DDBJ whole genome shotgun (WGS) entry which is preliminary data.</text>
</comment>
<dbReference type="AlphaFoldDB" id="A0A9D2HBV5"/>
<evidence type="ECO:0000313" key="9">
    <source>
        <dbReference type="Proteomes" id="UP000824223"/>
    </source>
</evidence>
<dbReference type="PANTHER" id="PTHR10859">
    <property type="entry name" value="GLYCOSYL TRANSFERASE"/>
    <property type="match status" value="1"/>
</dbReference>
<dbReference type="InterPro" id="IPR001173">
    <property type="entry name" value="Glyco_trans_2-like"/>
</dbReference>
<sequence length="382" mass="42550">MERTYIIIPALEPEPGLCGRIVKLRDKIPSKIVVVDDGSGETYRKTFDQIAGMDDCLVLRHEENKGKGQALKTGFRYVREAAGTESRILCMDCDGQHLPEDGARLLETVEAYPGMLILGGRDFSGKNIPWKSRFGNRISSVILWIFGGIYLSDTQTGFRAFDGSLLDMMLQVPGDRFEYETRVLLACAQQGVPIVTEKIETVYVNSNAGTHFRPVKDSVRVIGALFQGPGRFVLTSMICALLDLSLFWIFDNAFEKIQILHGSAGFPYAGNEGQFWRIAAATVGARFLSAAANFGLNRNWVFRTKGNPGTAGWNREAFRYLCLCIGIMAASSLSVYVVSSFFHTEPAAAKLICDGTLFFFSYRIQKRWVFLNRRKEGGEHDG</sequence>
<accession>A0A9D2HBV5</accession>
<evidence type="ECO:0000256" key="4">
    <source>
        <dbReference type="ARBA" id="ARBA00023136"/>
    </source>
</evidence>
<dbReference type="GO" id="GO:0006487">
    <property type="term" value="P:protein N-linked glycosylation"/>
    <property type="evidence" value="ECO:0007669"/>
    <property type="project" value="TreeGrafter"/>
</dbReference>